<dbReference type="InterPro" id="IPR013216">
    <property type="entry name" value="Methyltransf_11"/>
</dbReference>
<dbReference type="InterPro" id="IPR029063">
    <property type="entry name" value="SAM-dependent_MTases_sf"/>
</dbReference>
<dbReference type="GO" id="GO:0008168">
    <property type="term" value="F:methyltransferase activity"/>
    <property type="evidence" value="ECO:0007669"/>
    <property type="project" value="UniProtKB-KW"/>
</dbReference>
<dbReference type="PANTHER" id="PTHR42912:SF6">
    <property type="entry name" value="METHYLTRANSFERASE TYPE 11 DOMAIN-CONTAINING PROTEIN"/>
    <property type="match status" value="1"/>
</dbReference>
<dbReference type="EMBL" id="BAABCM010000001">
    <property type="protein sequence ID" value="GAA3794332.1"/>
    <property type="molecule type" value="Genomic_DNA"/>
</dbReference>
<proteinExistence type="predicted"/>
<evidence type="ECO:0000313" key="3">
    <source>
        <dbReference type="Proteomes" id="UP001501624"/>
    </source>
</evidence>
<dbReference type="CDD" id="cd02440">
    <property type="entry name" value="AdoMet_MTases"/>
    <property type="match status" value="1"/>
</dbReference>
<keyword evidence="3" id="KW-1185">Reference proteome</keyword>
<comment type="caution">
    <text evidence="2">The sequence shown here is derived from an EMBL/GenBank/DDBJ whole genome shotgun (WGS) entry which is preliminary data.</text>
</comment>
<feature type="domain" description="Methyltransferase type 11" evidence="1">
    <location>
        <begin position="48"/>
        <end position="145"/>
    </location>
</feature>
<organism evidence="2 3">
    <name type="scientific">Amycolatopsis tucumanensis</name>
    <dbReference type="NCBI Taxonomy" id="401106"/>
    <lineage>
        <taxon>Bacteria</taxon>
        <taxon>Bacillati</taxon>
        <taxon>Actinomycetota</taxon>
        <taxon>Actinomycetes</taxon>
        <taxon>Pseudonocardiales</taxon>
        <taxon>Pseudonocardiaceae</taxon>
        <taxon>Amycolatopsis</taxon>
    </lineage>
</organism>
<gene>
    <name evidence="2" type="ORF">GCM10022380_09060</name>
</gene>
<dbReference type="SUPFAM" id="SSF53335">
    <property type="entry name" value="S-adenosyl-L-methionine-dependent methyltransferases"/>
    <property type="match status" value="1"/>
</dbReference>
<dbReference type="Pfam" id="PF08241">
    <property type="entry name" value="Methyltransf_11"/>
    <property type="match status" value="1"/>
</dbReference>
<reference evidence="3" key="1">
    <citation type="journal article" date="2019" name="Int. J. Syst. Evol. Microbiol.">
        <title>The Global Catalogue of Microorganisms (GCM) 10K type strain sequencing project: providing services to taxonomists for standard genome sequencing and annotation.</title>
        <authorList>
            <consortium name="The Broad Institute Genomics Platform"/>
            <consortium name="The Broad Institute Genome Sequencing Center for Infectious Disease"/>
            <person name="Wu L."/>
            <person name="Ma J."/>
        </authorList>
    </citation>
    <scope>NUCLEOTIDE SEQUENCE [LARGE SCALE GENOMIC DNA]</scope>
    <source>
        <strain evidence="3">JCM 17017</strain>
    </source>
</reference>
<evidence type="ECO:0000313" key="2">
    <source>
        <dbReference type="EMBL" id="GAA3794332.1"/>
    </source>
</evidence>
<evidence type="ECO:0000259" key="1">
    <source>
        <dbReference type="Pfam" id="PF08241"/>
    </source>
</evidence>
<protein>
    <submittedName>
        <fullName evidence="2">Class I SAM-dependent methyltransferase</fullName>
    </submittedName>
</protein>
<dbReference type="InterPro" id="IPR050508">
    <property type="entry name" value="Methyltransf_Superfamily"/>
</dbReference>
<dbReference type="PANTHER" id="PTHR42912">
    <property type="entry name" value="METHYLTRANSFERASE"/>
    <property type="match status" value="1"/>
</dbReference>
<name>A0ABP7HKN5_9PSEU</name>
<accession>A0ABP7HKN5</accession>
<dbReference type="RefSeq" id="WP_237336557.1">
    <property type="nucleotide sequence ID" value="NZ_BAABCM010000001.1"/>
</dbReference>
<dbReference type="Gene3D" id="3.40.50.150">
    <property type="entry name" value="Vaccinia Virus protein VP39"/>
    <property type="match status" value="1"/>
</dbReference>
<keyword evidence="2" id="KW-0808">Transferase</keyword>
<keyword evidence="2" id="KW-0489">Methyltransferase</keyword>
<sequence length="214" mass="23261">MTHDLSQHPEYFWENLYRDRRQDTALWGSRVNPRLAEVAADLPAGAALDLGCGAGGDTMWLARRGWRVTAVDISPTAVAQILRLAQQAGLGDLVTAERHDLAHTFPDGSFDLVSAQYFHTPFALPRAAILRAAAQALRPGGRLLVVDHGSIAPWSWNQDQGTHIPSPAEVHAELGLPATWIVERADRPQREATGPDGQTATVTDNVLLIRRSAG</sequence>
<dbReference type="Proteomes" id="UP001501624">
    <property type="component" value="Unassembled WGS sequence"/>
</dbReference>
<dbReference type="GO" id="GO:0032259">
    <property type="term" value="P:methylation"/>
    <property type="evidence" value="ECO:0007669"/>
    <property type="project" value="UniProtKB-KW"/>
</dbReference>